<dbReference type="GeneID" id="14875649"/>
<dbReference type="EMBL" id="GL883008">
    <property type="protein sequence ID" value="EGG23175.1"/>
    <property type="molecule type" value="Genomic_DNA"/>
</dbReference>
<keyword evidence="3" id="KW-1185">Reference proteome</keyword>
<feature type="compositionally biased region" description="Acidic residues" evidence="1">
    <location>
        <begin position="387"/>
        <end position="401"/>
    </location>
</feature>
<name>F4PNX2_CACFS</name>
<accession>F4PNX2</accession>
<dbReference type="Proteomes" id="UP000007797">
    <property type="component" value="Unassembled WGS sequence"/>
</dbReference>
<feature type="compositionally biased region" description="Low complexity" evidence="1">
    <location>
        <begin position="114"/>
        <end position="124"/>
    </location>
</feature>
<dbReference type="OrthoDB" id="23217at2759"/>
<dbReference type="KEGG" id="dfa:DFA_05307"/>
<sequence>MDTSYVVAIFEMGNIVIESRPGLYLAFLKYPTNEKMPVGEYIKNIFKPSTFVNDLVDLKNLKYDCINLDHWLTSLEKHDNRMISLHGNTIPKRKIINQIVNGSYQPNGMNASGSTSTTSTSTTTNSIIDEDDGPTYRYVWLLSRESTESQAKRSTAMINQLALVINAFLFIKKVGLPDDPDDVTYFPRLILEIISSFRFSIDERFQMNIFMKCSNLNDVVVGASLERISRRKPDYIQLRQHLKVKKMKMVILMAPKDLVGDGNLSMMVDFGQNRVYYATMKEDWKTAKWELEISDLDEFEAFQVKIEDTFDSYLQLVAQLSVIGKRTSKMRFKKPEVDIFRAALDIPIKKSNLNYIYSIFPTIQQVRAIEGVRANTYMPRNERINNESDETESDDKDEDEFDNGKDEWESDPSQEDFDHFGFDKEIQDWENELDEFPACKEIRDFDNNGENFTCISTGIDRLIRGLTFFKQLNTTSSKKKCQVVTLHPQYDFIKKVHTPTYILETLNRIRACWESSQLLYPAIIDQDSEKDFTMSVARSELFVDNVHRHIMPYSRYFSNIESIVGAGRSGSYDTTRNLTMSVKDCINSALSFCKVSQEVRDQFSAAISEASATFHNESFVGKAITNATKEIRTLKIQGEAFYHQAKDYDPKIDYETVQKDQNDKNSNNIPTFQRHERPKCIKCKHHMNQRLSPYCSEKCILDHNKDPEDYMQRFHEPLSTSARFHVANVFAKYMDTSLSTLIHQTGPLMEIDPKRFKLENLPQPLLNFDFKSAEVFHAVICSFSHETNLGGMKPPLEQGNRIFEYRSTRVGWIWVTKLIGKEINLQSRINARDVIRNRLMNVPIKESDLHRNRLERDEQLYGTKTQPFDINALRHPDLLIKRFHQANNVEWMLRNGYIYLLRDRLRMFIKRQKEKEEDEDRNEESRAYYRLDMEGLWYRYITPTNLDILSDRDIKRLVQLAIYNLDDEISLATRMKGITRSGNVRLFQIALANIKPSAYQYFLRDILQDSCEVGSIQIHEEILRYDKKPVTKAELYAYLYYSLYNRQKDMVRYLLEKYGRPNTAYTSSSSLYDCLYHLLETNDPEMYNLLVIEKRIVFDTTISQYLDYYASTLQNITTVTKQHVEMLQLVKTLRHGLPRNLDYISDTLIQIVKENPLHSIAFNDGHKFDQITRILESLELIMMNIGMEPSKLLCQAFDKALNSIQKTFKSVIITEYMYNHVCPMINNGPMLLFDATCKSGDLSSVKWIYQKLVDDQIHIQFNQVTHSEEVFKFLETKFDFTTKYLTRMLEEAIEINDFGLVYQVLYHHIDKLQILPKHIFVNALCTCNLEIVSYLLETYHLQVECFVFDDRDLFKIFENSRVVYFFVKHFKKLASWMIDMNGFFRFKVEDIVSLAIYYNRMDIVQYFQPQTICGGLEQYLGTSEEMLTLVFGRLPHHQQLKDRAWMDLGRIGSIKLLERVLSQFPRQTIQTKFSDIFYGAYSHGNANVINYLEEKYNLHYNERIYKKNIKILLSNNQFHLFKTNDLVRTYVESCQLKISSFSDQVLITIKKY</sequence>
<feature type="region of interest" description="Disordered" evidence="1">
    <location>
        <begin position="380"/>
        <end position="414"/>
    </location>
</feature>
<dbReference type="RefSeq" id="XP_004361026.1">
    <property type="nucleotide sequence ID" value="XM_004360969.1"/>
</dbReference>
<protein>
    <submittedName>
        <fullName evidence="2">Uncharacterized protein</fullName>
    </submittedName>
</protein>
<reference evidence="3" key="1">
    <citation type="journal article" date="2011" name="Genome Res.">
        <title>Phylogeny-wide analysis of social amoeba genomes highlights ancient origins for complex intercellular communication.</title>
        <authorList>
            <person name="Heidel A.J."/>
            <person name="Lawal H.M."/>
            <person name="Felder M."/>
            <person name="Schilde C."/>
            <person name="Helps N.R."/>
            <person name="Tunggal B."/>
            <person name="Rivero F."/>
            <person name="John U."/>
            <person name="Schleicher M."/>
            <person name="Eichinger L."/>
            <person name="Platzer M."/>
            <person name="Noegel A.A."/>
            <person name="Schaap P."/>
            <person name="Gloeckner G."/>
        </authorList>
    </citation>
    <scope>NUCLEOTIDE SEQUENCE [LARGE SCALE GENOMIC DNA]</scope>
    <source>
        <strain evidence="3">SH3</strain>
    </source>
</reference>
<gene>
    <name evidence="2" type="ORF">DFA_05307</name>
</gene>
<organism evidence="2 3">
    <name type="scientific">Cavenderia fasciculata</name>
    <name type="common">Slime mold</name>
    <name type="synonym">Dictyostelium fasciculatum</name>
    <dbReference type="NCBI Taxonomy" id="261658"/>
    <lineage>
        <taxon>Eukaryota</taxon>
        <taxon>Amoebozoa</taxon>
        <taxon>Evosea</taxon>
        <taxon>Eumycetozoa</taxon>
        <taxon>Dictyostelia</taxon>
        <taxon>Acytosteliales</taxon>
        <taxon>Cavenderiaceae</taxon>
        <taxon>Cavenderia</taxon>
    </lineage>
</organism>
<evidence type="ECO:0000313" key="3">
    <source>
        <dbReference type="Proteomes" id="UP000007797"/>
    </source>
</evidence>
<evidence type="ECO:0000313" key="2">
    <source>
        <dbReference type="EMBL" id="EGG23175.1"/>
    </source>
</evidence>
<proteinExistence type="predicted"/>
<feature type="region of interest" description="Disordered" evidence="1">
    <location>
        <begin position="107"/>
        <end position="127"/>
    </location>
</feature>
<evidence type="ECO:0000256" key="1">
    <source>
        <dbReference type="SAM" id="MobiDB-lite"/>
    </source>
</evidence>